<sequence>MTLRYQEGFTLIELLIVVAIIGLIAAIAVPNLLMALQRSKVSRTLAEIRTILTALHTYTIDHNHYPISTNFTSLVDVVNAGGLSTYYRGPVEDTWGMPFRYRTDATGSAYMIKSFGPNQVHNNTTGDFEDPATWVGPDCTNLSFQNLNAIVERGCDIVFLNGVLAEKFD</sequence>
<dbReference type="InterPro" id="IPR045584">
    <property type="entry name" value="Pilin-like"/>
</dbReference>
<dbReference type="PROSITE" id="PS00409">
    <property type="entry name" value="PROKAR_NTER_METHYL"/>
    <property type="match status" value="1"/>
</dbReference>
<dbReference type="NCBIfam" id="TIGR02532">
    <property type="entry name" value="IV_pilin_GFxxxE"/>
    <property type="match status" value="1"/>
</dbReference>
<keyword evidence="2" id="KW-1133">Transmembrane helix</keyword>
<keyword evidence="2" id="KW-0472">Membrane</keyword>
<organism evidence="4 5">
    <name type="scientific">candidate division KSB3 bacterium</name>
    <dbReference type="NCBI Taxonomy" id="2044937"/>
    <lineage>
        <taxon>Bacteria</taxon>
        <taxon>candidate division KSB3</taxon>
    </lineage>
</organism>
<evidence type="ECO:0000259" key="3">
    <source>
        <dbReference type="Pfam" id="PF08334"/>
    </source>
</evidence>
<dbReference type="EMBL" id="WJJP01000219">
    <property type="protein sequence ID" value="MBD3324334.1"/>
    <property type="molecule type" value="Genomic_DNA"/>
</dbReference>
<evidence type="ECO:0000313" key="5">
    <source>
        <dbReference type="Proteomes" id="UP000649604"/>
    </source>
</evidence>
<dbReference type="Pfam" id="PF07963">
    <property type="entry name" value="N_methyl"/>
    <property type="match status" value="1"/>
</dbReference>
<feature type="domain" description="Type II secretion system protein GspG C-terminal" evidence="3">
    <location>
        <begin position="32"/>
        <end position="123"/>
    </location>
</feature>
<dbReference type="Gene3D" id="3.30.700.10">
    <property type="entry name" value="Glycoprotein, Type 4 Pilin"/>
    <property type="match status" value="1"/>
</dbReference>
<feature type="transmembrane region" description="Helical" evidence="2">
    <location>
        <begin position="12"/>
        <end position="33"/>
    </location>
</feature>
<dbReference type="InterPro" id="IPR012902">
    <property type="entry name" value="N_methyl_site"/>
</dbReference>
<dbReference type="Pfam" id="PF08334">
    <property type="entry name" value="T2SSG"/>
    <property type="match status" value="1"/>
</dbReference>
<evidence type="ECO:0000256" key="2">
    <source>
        <dbReference type="SAM" id="Phobius"/>
    </source>
</evidence>
<keyword evidence="2" id="KW-0812">Transmembrane</keyword>
<evidence type="ECO:0000256" key="1">
    <source>
        <dbReference type="ARBA" id="ARBA00022481"/>
    </source>
</evidence>
<dbReference type="GO" id="GO:0015627">
    <property type="term" value="C:type II protein secretion system complex"/>
    <property type="evidence" value="ECO:0007669"/>
    <property type="project" value="InterPro"/>
</dbReference>
<dbReference type="PRINTS" id="PR00813">
    <property type="entry name" value="BCTERIALGSPG"/>
</dbReference>
<name>A0A9D5JUG2_9BACT</name>
<evidence type="ECO:0000313" key="4">
    <source>
        <dbReference type="EMBL" id="MBD3324334.1"/>
    </source>
</evidence>
<dbReference type="GO" id="GO:0015628">
    <property type="term" value="P:protein secretion by the type II secretion system"/>
    <property type="evidence" value="ECO:0007669"/>
    <property type="project" value="InterPro"/>
</dbReference>
<dbReference type="InterPro" id="IPR000983">
    <property type="entry name" value="Bac_GSPG_pilin"/>
</dbReference>
<dbReference type="SUPFAM" id="SSF54523">
    <property type="entry name" value="Pili subunits"/>
    <property type="match status" value="1"/>
</dbReference>
<gene>
    <name evidence="4" type="ORF">GF339_07095</name>
</gene>
<keyword evidence="1" id="KW-0488">Methylation</keyword>
<dbReference type="PANTHER" id="PTHR30093">
    <property type="entry name" value="GENERAL SECRETION PATHWAY PROTEIN G"/>
    <property type="match status" value="1"/>
</dbReference>
<dbReference type="Proteomes" id="UP000649604">
    <property type="component" value="Unassembled WGS sequence"/>
</dbReference>
<dbReference type="AlphaFoldDB" id="A0A9D5JUG2"/>
<dbReference type="InterPro" id="IPR013545">
    <property type="entry name" value="T2SS_protein-GspG_C"/>
</dbReference>
<reference evidence="4" key="1">
    <citation type="submission" date="2019-11" db="EMBL/GenBank/DDBJ databases">
        <title>Microbial mats filling the niche in hypersaline microbial mats.</title>
        <authorList>
            <person name="Wong H.L."/>
            <person name="Macleod F.I."/>
            <person name="White R.A. III"/>
            <person name="Burns B.P."/>
        </authorList>
    </citation>
    <scope>NUCLEOTIDE SEQUENCE</scope>
    <source>
        <strain evidence="4">Rbin_158</strain>
    </source>
</reference>
<protein>
    <submittedName>
        <fullName evidence="4">Prepilin-type N-terminal cleavage/methylation domain-containing protein</fullName>
    </submittedName>
</protein>
<comment type="caution">
    <text evidence="4">The sequence shown here is derived from an EMBL/GenBank/DDBJ whole genome shotgun (WGS) entry which is preliminary data.</text>
</comment>
<accession>A0A9D5JUG2</accession>
<proteinExistence type="predicted"/>